<name>A0A0G0DRW9_9BACT</name>
<dbReference type="Proteomes" id="UP000034952">
    <property type="component" value="Unassembled WGS sequence"/>
</dbReference>
<reference evidence="1 2" key="1">
    <citation type="journal article" date="2015" name="Nature">
        <title>rRNA introns, odd ribosomes, and small enigmatic genomes across a large radiation of phyla.</title>
        <authorList>
            <person name="Brown C.T."/>
            <person name="Hug L.A."/>
            <person name="Thomas B.C."/>
            <person name="Sharon I."/>
            <person name="Castelle C.J."/>
            <person name="Singh A."/>
            <person name="Wilkins M.J."/>
            <person name="Williams K.H."/>
            <person name="Banfield J.F."/>
        </authorList>
    </citation>
    <scope>NUCLEOTIDE SEQUENCE [LARGE SCALE GENOMIC DNA]</scope>
</reference>
<evidence type="ECO:0000313" key="1">
    <source>
        <dbReference type="EMBL" id="KKP65780.1"/>
    </source>
</evidence>
<sequence length="172" mass="20046">MKKQKKLLYELPEVLFYQFLNYLGIKDVKAFVLKYKNGRESKIACLYATLPRHGKYENPTLVLLDLRSRVNETQLIILTEPPVIIDGEVKNLCNYANISAKQNGSKDEVFDITLTANMSYLGSATIGDPFNRFSFLYMLELSQKADELFHSKQFEWVSQYKKELSENYVFLY</sequence>
<dbReference type="EMBL" id="LBPY01000018">
    <property type="protein sequence ID" value="KKP65780.1"/>
    <property type="molecule type" value="Genomic_DNA"/>
</dbReference>
<evidence type="ECO:0000313" key="2">
    <source>
        <dbReference type="Proteomes" id="UP000034952"/>
    </source>
</evidence>
<dbReference type="AlphaFoldDB" id="A0A0G0DRW9"/>
<comment type="caution">
    <text evidence="1">The sequence shown here is derived from an EMBL/GenBank/DDBJ whole genome shotgun (WGS) entry which is preliminary data.</text>
</comment>
<proteinExistence type="predicted"/>
<gene>
    <name evidence="1" type="ORF">UR64_C0018G0002</name>
</gene>
<accession>A0A0G0DRW9</accession>
<organism evidence="1 2">
    <name type="scientific">Candidatus Nomurabacteria bacterium GW2011_GWE1_35_16</name>
    <dbReference type="NCBI Taxonomy" id="1618761"/>
    <lineage>
        <taxon>Bacteria</taxon>
        <taxon>Candidatus Nomuraibacteriota</taxon>
    </lineage>
</organism>
<protein>
    <submittedName>
        <fullName evidence="1">Uncharacterized protein</fullName>
    </submittedName>
</protein>